<dbReference type="RefSeq" id="WP_373282034.1">
    <property type="nucleotide sequence ID" value="NZ_JBIAQY010000003.1"/>
</dbReference>
<comment type="caution">
    <text evidence="2">The sequence shown here is derived from an EMBL/GenBank/DDBJ whole genome shotgun (WGS) entry which is preliminary data.</text>
</comment>
<accession>A0ABW6RVS3</accession>
<feature type="region of interest" description="Disordered" evidence="1">
    <location>
        <begin position="1"/>
        <end position="20"/>
    </location>
</feature>
<sequence>MEQVRDHLADAAATSTPVPPEQLNIMSGKVAAGLQILTEAAREAARTGPASAA</sequence>
<evidence type="ECO:0000313" key="3">
    <source>
        <dbReference type="Proteomes" id="UP001601992"/>
    </source>
</evidence>
<protein>
    <submittedName>
        <fullName evidence="2">DUF6374 family protein</fullName>
    </submittedName>
</protein>
<dbReference type="InterPro" id="IPR045954">
    <property type="entry name" value="DUF6374"/>
</dbReference>
<gene>
    <name evidence="2" type="ORF">ACFYXQ_10125</name>
</gene>
<name>A0ABW6RVS3_9NOCA</name>
<evidence type="ECO:0000256" key="1">
    <source>
        <dbReference type="SAM" id="MobiDB-lite"/>
    </source>
</evidence>
<organism evidence="2 3">
    <name type="scientific">Nocardia jiangxiensis</name>
    <dbReference type="NCBI Taxonomy" id="282685"/>
    <lineage>
        <taxon>Bacteria</taxon>
        <taxon>Bacillati</taxon>
        <taxon>Actinomycetota</taxon>
        <taxon>Actinomycetes</taxon>
        <taxon>Mycobacteriales</taxon>
        <taxon>Nocardiaceae</taxon>
        <taxon>Nocardia</taxon>
    </lineage>
</organism>
<dbReference type="Pfam" id="PF19901">
    <property type="entry name" value="DUF6374"/>
    <property type="match status" value="1"/>
</dbReference>
<evidence type="ECO:0000313" key="2">
    <source>
        <dbReference type="EMBL" id="MFF3568121.1"/>
    </source>
</evidence>
<dbReference type="EMBL" id="JBIAQY010000003">
    <property type="protein sequence ID" value="MFF3568121.1"/>
    <property type="molecule type" value="Genomic_DNA"/>
</dbReference>
<reference evidence="2 3" key="1">
    <citation type="submission" date="2024-10" db="EMBL/GenBank/DDBJ databases">
        <title>The Natural Products Discovery Center: Release of the First 8490 Sequenced Strains for Exploring Actinobacteria Biosynthetic Diversity.</title>
        <authorList>
            <person name="Kalkreuter E."/>
            <person name="Kautsar S.A."/>
            <person name="Yang D."/>
            <person name="Bader C.D."/>
            <person name="Teijaro C.N."/>
            <person name="Fluegel L."/>
            <person name="Davis C.M."/>
            <person name="Simpson J.R."/>
            <person name="Lauterbach L."/>
            <person name="Steele A.D."/>
            <person name="Gui C."/>
            <person name="Meng S."/>
            <person name="Li G."/>
            <person name="Viehrig K."/>
            <person name="Ye F."/>
            <person name="Su P."/>
            <person name="Kiefer A.F."/>
            <person name="Nichols A."/>
            <person name="Cepeda A.J."/>
            <person name="Yan W."/>
            <person name="Fan B."/>
            <person name="Jiang Y."/>
            <person name="Adhikari A."/>
            <person name="Zheng C.-J."/>
            <person name="Schuster L."/>
            <person name="Cowan T.M."/>
            <person name="Smanski M.J."/>
            <person name="Chevrette M.G."/>
            <person name="De Carvalho L.P.S."/>
            <person name="Shen B."/>
        </authorList>
    </citation>
    <scope>NUCLEOTIDE SEQUENCE [LARGE SCALE GENOMIC DNA]</scope>
    <source>
        <strain evidence="2 3">NPDC002593</strain>
    </source>
</reference>
<keyword evidence="3" id="KW-1185">Reference proteome</keyword>
<dbReference type="Proteomes" id="UP001601992">
    <property type="component" value="Unassembled WGS sequence"/>
</dbReference>
<proteinExistence type="predicted"/>